<feature type="transmembrane region" description="Helical" evidence="8">
    <location>
        <begin position="329"/>
        <end position="349"/>
    </location>
</feature>
<proteinExistence type="inferred from homology"/>
<keyword evidence="6 8" id="KW-1133">Transmembrane helix</keyword>
<feature type="transmembrane region" description="Helical" evidence="8">
    <location>
        <begin position="429"/>
        <end position="448"/>
    </location>
</feature>
<feature type="transmembrane region" description="Helical" evidence="8">
    <location>
        <begin position="299"/>
        <end position="317"/>
    </location>
</feature>
<name>A0ABN0V9G0_9ACTN</name>
<feature type="transmembrane region" description="Helical" evidence="8">
    <location>
        <begin position="226"/>
        <end position="244"/>
    </location>
</feature>
<evidence type="ECO:0000256" key="7">
    <source>
        <dbReference type="ARBA" id="ARBA00023136"/>
    </source>
</evidence>
<feature type="transmembrane region" description="Helical" evidence="8">
    <location>
        <begin position="103"/>
        <end position="124"/>
    </location>
</feature>
<dbReference type="PRINTS" id="PR01036">
    <property type="entry name" value="TCRTETB"/>
</dbReference>
<keyword evidence="3" id="KW-0813">Transport</keyword>
<comment type="caution">
    <text evidence="10">The sequence shown here is derived from an EMBL/GenBank/DDBJ whole genome shotgun (WGS) entry which is preliminary data.</text>
</comment>
<dbReference type="RefSeq" id="WP_344654365.1">
    <property type="nucleotide sequence ID" value="NZ_BAAAGX010000046.1"/>
</dbReference>
<feature type="transmembrane region" description="Helical" evidence="8">
    <location>
        <begin position="47"/>
        <end position="66"/>
    </location>
</feature>
<organism evidence="10 11">
    <name type="scientific">Cryptosporangium japonicum</name>
    <dbReference type="NCBI Taxonomy" id="80872"/>
    <lineage>
        <taxon>Bacteria</taxon>
        <taxon>Bacillati</taxon>
        <taxon>Actinomycetota</taxon>
        <taxon>Actinomycetes</taxon>
        <taxon>Cryptosporangiales</taxon>
        <taxon>Cryptosporangiaceae</taxon>
        <taxon>Cryptosporangium</taxon>
    </lineage>
</organism>
<dbReference type="InterPro" id="IPR020846">
    <property type="entry name" value="MFS_dom"/>
</dbReference>
<feature type="transmembrane region" description="Helical" evidence="8">
    <location>
        <begin position="164"/>
        <end position="183"/>
    </location>
</feature>
<dbReference type="InterPro" id="IPR011701">
    <property type="entry name" value="MFS"/>
</dbReference>
<accession>A0ABN0V9G0</accession>
<feature type="transmembrane region" description="Helical" evidence="8">
    <location>
        <begin position="396"/>
        <end position="417"/>
    </location>
</feature>
<dbReference type="Pfam" id="PF07690">
    <property type="entry name" value="MFS_1"/>
    <property type="match status" value="1"/>
</dbReference>
<evidence type="ECO:0000313" key="10">
    <source>
        <dbReference type="EMBL" id="GAA0281717.1"/>
    </source>
</evidence>
<dbReference type="NCBIfam" id="TIGR00711">
    <property type="entry name" value="efflux_EmrB"/>
    <property type="match status" value="1"/>
</dbReference>
<dbReference type="InterPro" id="IPR004638">
    <property type="entry name" value="EmrB-like"/>
</dbReference>
<evidence type="ECO:0000256" key="5">
    <source>
        <dbReference type="ARBA" id="ARBA00022692"/>
    </source>
</evidence>
<feature type="domain" description="Major facilitator superfamily (MFS) profile" evidence="9">
    <location>
        <begin position="12"/>
        <end position="451"/>
    </location>
</feature>
<keyword evidence="4" id="KW-1003">Cell membrane</keyword>
<dbReference type="PROSITE" id="PS50850">
    <property type="entry name" value="MFS"/>
    <property type="match status" value="1"/>
</dbReference>
<dbReference type="PANTHER" id="PTHR42718">
    <property type="entry name" value="MAJOR FACILITATOR SUPERFAMILY MULTIDRUG TRANSPORTER MFSC"/>
    <property type="match status" value="1"/>
</dbReference>
<dbReference type="Gene3D" id="1.20.1250.20">
    <property type="entry name" value="MFS general substrate transporter like domains"/>
    <property type="match status" value="2"/>
</dbReference>
<evidence type="ECO:0000256" key="3">
    <source>
        <dbReference type="ARBA" id="ARBA00022448"/>
    </source>
</evidence>
<feature type="transmembrane region" description="Helical" evidence="8">
    <location>
        <begin position="195"/>
        <end position="214"/>
    </location>
</feature>
<keyword evidence="5 8" id="KW-0812">Transmembrane</keyword>
<dbReference type="PANTHER" id="PTHR42718:SF9">
    <property type="entry name" value="MAJOR FACILITATOR SUPERFAMILY MULTIDRUG TRANSPORTER MFSC"/>
    <property type="match status" value="1"/>
</dbReference>
<evidence type="ECO:0000256" key="6">
    <source>
        <dbReference type="ARBA" id="ARBA00022989"/>
    </source>
</evidence>
<evidence type="ECO:0000256" key="1">
    <source>
        <dbReference type="ARBA" id="ARBA00004651"/>
    </source>
</evidence>
<keyword evidence="11" id="KW-1185">Reference proteome</keyword>
<keyword evidence="7 8" id="KW-0472">Membrane</keyword>
<dbReference type="InterPro" id="IPR036259">
    <property type="entry name" value="MFS_trans_sf"/>
</dbReference>
<comment type="subcellular location">
    <subcellularLocation>
        <location evidence="1">Cell membrane</location>
        <topology evidence="1">Multi-pass membrane protein</topology>
    </subcellularLocation>
</comment>
<feature type="transmembrane region" description="Helical" evidence="8">
    <location>
        <begin position="78"/>
        <end position="97"/>
    </location>
</feature>
<evidence type="ECO:0000256" key="4">
    <source>
        <dbReference type="ARBA" id="ARBA00022475"/>
    </source>
</evidence>
<reference evidence="10 11" key="1">
    <citation type="journal article" date="2019" name="Int. J. Syst. Evol. Microbiol.">
        <title>The Global Catalogue of Microorganisms (GCM) 10K type strain sequencing project: providing services to taxonomists for standard genome sequencing and annotation.</title>
        <authorList>
            <consortium name="The Broad Institute Genomics Platform"/>
            <consortium name="The Broad Institute Genome Sequencing Center for Infectious Disease"/>
            <person name="Wu L."/>
            <person name="Ma J."/>
        </authorList>
    </citation>
    <scope>NUCLEOTIDE SEQUENCE [LARGE SCALE GENOMIC DNA]</scope>
    <source>
        <strain evidence="10 11">JCM 10425</strain>
    </source>
</reference>
<feature type="transmembrane region" description="Helical" evidence="8">
    <location>
        <begin position="265"/>
        <end position="287"/>
    </location>
</feature>
<comment type="similarity">
    <text evidence="2">Belongs to the major facilitator superfamily. EmrB family.</text>
</comment>
<dbReference type="SUPFAM" id="SSF103473">
    <property type="entry name" value="MFS general substrate transporter"/>
    <property type="match status" value="1"/>
</dbReference>
<dbReference type="EMBL" id="BAAAGX010000046">
    <property type="protein sequence ID" value="GAA0281717.1"/>
    <property type="molecule type" value="Genomic_DNA"/>
</dbReference>
<evidence type="ECO:0000256" key="8">
    <source>
        <dbReference type="SAM" id="Phobius"/>
    </source>
</evidence>
<dbReference type="Proteomes" id="UP001500967">
    <property type="component" value="Unassembled WGS sequence"/>
</dbReference>
<gene>
    <name evidence="10" type="ORF">GCM10009539_81990</name>
</gene>
<evidence type="ECO:0000256" key="2">
    <source>
        <dbReference type="ARBA" id="ARBA00008537"/>
    </source>
</evidence>
<feature type="transmembrane region" description="Helical" evidence="8">
    <location>
        <begin position="136"/>
        <end position="158"/>
    </location>
</feature>
<feature type="transmembrane region" description="Helical" evidence="8">
    <location>
        <begin position="361"/>
        <end position="384"/>
    </location>
</feature>
<protein>
    <submittedName>
        <fullName evidence="10">MDR family MFS transporter</fullName>
    </submittedName>
</protein>
<evidence type="ECO:0000313" key="11">
    <source>
        <dbReference type="Proteomes" id="UP001500967"/>
    </source>
</evidence>
<evidence type="ECO:0000259" key="9">
    <source>
        <dbReference type="PROSITE" id="PS50850"/>
    </source>
</evidence>
<sequence>MSDPIPWPVWRVCAIIASCAFLTGLDASVVNVGLDTITHELDTTLGAAQWVATGYLVAFAASLPICGWLGRRVGVGRLWLACAAAFTLASAACAFAPTIGWLIGLRVLQGLAAGMLIPAGQTVIGQAVGPARLGRVMATLGVAVTLAPALGPVVGGAVIDAWSWPWLFLINVPVGIVGGWLGLRHVPRGARTDPGRLDVVGLALLSVGLPLVVYGCTRFGETRQPGQLAVLGAGAAALLLYGVHSRRFATPILDLRLFGNRAYRAAVATGAFAGAALFGAGLLYPLWFQLGRGADPLETGLLLLSMSLGTVIALPLAGRLSDRIGGGWVSLAGSLVTVASTVPFALLPLDAGEWLVQGLLFVRGAGLAGALTPAVSAAFAAVTPAQLPDAAAQVNIVNRVGGALGGALFAVVVANGLPDGAEPAFHQAFWWLIGASTLGVLAAAWLAAAEVSTRRARTAGPLPVA</sequence>